<sequence>MQMRIAVESSHDVAGWLARRARADGRVLSPAKLHALLFLALGQFAAAGRGRLMPAMFVVTDMGPRAPDLLRIDAATLAIQPLPPMVERFMDTVWAGLGALELDRLNALIGGLETWRLARDGGLGAEVPLDVLARELRGLSERTRRGMTAAAATEIERRAARGNPPPSIPSPTTPQEAGRTAGATPPMDAGTSAPVIPTSGTPGRPARWAPARRVSRAEVADRLVGRPGGLPADEPPTSRPETIAAELLAGAGRRATLPAAGRMRSSGSVRADRRRSAAADGDAIADAGGRDGKAALDDGAARALVRALLRDRRRQTGRIRGAGAGKAVTADPWRPERLRHIGRAEAEASRQRKAEGPTIGDALADTMGDLADLTRPRRTTRVFAPRR</sequence>
<reference evidence="2 3" key="1">
    <citation type="submission" date="2024-03" db="EMBL/GenBank/DDBJ databases">
        <title>High-quality draft genome sequencing of Tistrella sp. BH-R2-4.</title>
        <authorList>
            <person name="Dong C."/>
        </authorList>
    </citation>
    <scope>NUCLEOTIDE SEQUENCE [LARGE SCALE GENOMIC DNA]</scope>
    <source>
        <strain evidence="2 3">BH-R2-4</strain>
    </source>
</reference>
<feature type="compositionally biased region" description="Low complexity" evidence="1">
    <location>
        <begin position="255"/>
        <end position="269"/>
    </location>
</feature>
<evidence type="ECO:0008006" key="4">
    <source>
        <dbReference type="Google" id="ProtNLM"/>
    </source>
</evidence>
<feature type="region of interest" description="Disordered" evidence="1">
    <location>
        <begin position="344"/>
        <end position="363"/>
    </location>
</feature>
<feature type="compositionally biased region" description="Basic and acidic residues" evidence="1">
    <location>
        <begin position="344"/>
        <end position="355"/>
    </location>
</feature>
<evidence type="ECO:0000256" key="1">
    <source>
        <dbReference type="SAM" id="MobiDB-lite"/>
    </source>
</evidence>
<evidence type="ECO:0000313" key="3">
    <source>
        <dbReference type="Proteomes" id="UP001413721"/>
    </source>
</evidence>
<dbReference type="Proteomes" id="UP001413721">
    <property type="component" value="Unassembled WGS sequence"/>
</dbReference>
<name>A0ABU9YJ15_9PROT</name>
<feature type="compositionally biased region" description="Low complexity" evidence="1">
    <location>
        <begin position="278"/>
        <end position="287"/>
    </location>
</feature>
<accession>A0ABU9YJ15</accession>
<feature type="compositionally biased region" description="Pro residues" evidence="1">
    <location>
        <begin position="163"/>
        <end position="172"/>
    </location>
</feature>
<proteinExistence type="predicted"/>
<evidence type="ECO:0000313" key="2">
    <source>
        <dbReference type="EMBL" id="MEN2988781.1"/>
    </source>
</evidence>
<dbReference type="EMBL" id="JBBKTW010000004">
    <property type="protein sequence ID" value="MEN2988781.1"/>
    <property type="molecule type" value="Genomic_DNA"/>
</dbReference>
<gene>
    <name evidence="2" type="ORF">WG926_10750</name>
</gene>
<feature type="region of interest" description="Disordered" evidence="1">
    <location>
        <begin position="155"/>
        <end position="213"/>
    </location>
</feature>
<comment type="caution">
    <text evidence="2">The sequence shown here is derived from an EMBL/GenBank/DDBJ whole genome shotgun (WGS) entry which is preliminary data.</text>
</comment>
<keyword evidence="3" id="KW-1185">Reference proteome</keyword>
<dbReference type="RefSeq" id="WP_345937309.1">
    <property type="nucleotide sequence ID" value="NZ_JBBKTW010000004.1"/>
</dbReference>
<organism evidence="2 3">
    <name type="scientific">Tistrella arctica</name>
    <dbReference type="NCBI Taxonomy" id="3133430"/>
    <lineage>
        <taxon>Bacteria</taxon>
        <taxon>Pseudomonadati</taxon>
        <taxon>Pseudomonadota</taxon>
        <taxon>Alphaproteobacteria</taxon>
        <taxon>Geminicoccales</taxon>
        <taxon>Geminicoccaceae</taxon>
        <taxon>Tistrella</taxon>
    </lineage>
</organism>
<protein>
    <recommendedName>
        <fullName evidence="4">Antitoxin SocA-like Panacea domain-containing protein</fullName>
    </recommendedName>
</protein>
<feature type="compositionally biased region" description="Low complexity" evidence="1">
    <location>
        <begin position="202"/>
        <end position="212"/>
    </location>
</feature>
<feature type="region of interest" description="Disordered" evidence="1">
    <location>
        <begin position="255"/>
        <end position="294"/>
    </location>
</feature>